<evidence type="ECO:0000259" key="1">
    <source>
        <dbReference type="Pfam" id="PF14244"/>
    </source>
</evidence>
<evidence type="ECO:0000313" key="3">
    <source>
        <dbReference type="EMBL" id="GEU61051.1"/>
    </source>
</evidence>
<feature type="domain" description="Retrotransposon Copia-like N-terminal" evidence="1">
    <location>
        <begin position="30"/>
        <end position="75"/>
    </location>
</feature>
<dbReference type="InterPro" id="IPR029472">
    <property type="entry name" value="Copia-like_N"/>
</dbReference>
<dbReference type="PANTHER" id="PTHR37610:SF40">
    <property type="entry name" value="OS01G0909600 PROTEIN"/>
    <property type="match status" value="1"/>
</dbReference>
<dbReference type="Pfam" id="PF14223">
    <property type="entry name" value="Retrotran_gag_2"/>
    <property type="match status" value="1"/>
</dbReference>
<gene>
    <name evidence="3" type="ORF">Tci_033029</name>
</gene>
<dbReference type="EMBL" id="BKCJ010004440">
    <property type="protein sequence ID" value="GEU61051.1"/>
    <property type="molecule type" value="Genomic_DNA"/>
</dbReference>
<accession>A0A6L2LGU9</accession>
<protein>
    <submittedName>
        <fullName evidence="3">Uncharacterized protein</fullName>
    </submittedName>
</protein>
<organism evidence="3">
    <name type="scientific">Tanacetum cinerariifolium</name>
    <name type="common">Dalmatian daisy</name>
    <name type="synonym">Chrysanthemum cinerariifolium</name>
    <dbReference type="NCBI Taxonomy" id="118510"/>
    <lineage>
        <taxon>Eukaryota</taxon>
        <taxon>Viridiplantae</taxon>
        <taxon>Streptophyta</taxon>
        <taxon>Embryophyta</taxon>
        <taxon>Tracheophyta</taxon>
        <taxon>Spermatophyta</taxon>
        <taxon>Magnoliopsida</taxon>
        <taxon>eudicotyledons</taxon>
        <taxon>Gunneridae</taxon>
        <taxon>Pentapetalae</taxon>
        <taxon>asterids</taxon>
        <taxon>campanulids</taxon>
        <taxon>Asterales</taxon>
        <taxon>Asteraceae</taxon>
        <taxon>Asteroideae</taxon>
        <taxon>Anthemideae</taxon>
        <taxon>Anthemidinae</taxon>
        <taxon>Tanacetum</taxon>
    </lineage>
</organism>
<name>A0A6L2LGU9_TANCI</name>
<dbReference type="AlphaFoldDB" id="A0A6L2LGU9"/>
<sequence length="544" mass="61020">MIMVILIHNSSVNNANMNVNSINDPLYIGNSDHLGMVLTNTPFNGTNFLGWSRTVKMALGAKLKLGFINGTCVKPVNEGGNLQRYAQSAFELWKEIAQRNQILAMDPLPNVNKAYYIVQQIEKQKQVTNHVADPMAFFANMNQNKLVNKKCGQLAANVLFGPETPFDMSYENELQGEKSNPSLDQKLVAAVCQEVLKMFNGRTPMPNNGTASNSTHHAGISLHVRTFALPAQSNVVRIKEWIINTSAFDNMCPHITLFKTTYLLKNPIVVHLPDGTTKIVKLVGHIQLTLTLLLVDVIYVPEFKFNLLSVGKLLNIQNYFAQFFPSYCVFQDLSTKEVVDIGKGSRCMYTCISLDPSSFTSLKSTVNSISVFDFHNSPVVNFVSHSVLDLHTLHARLVHLSLSKMIHVDENGPTVPKTQVVKGVTTLIPITYVEDKAQRRLEVKEISTLMMGIPNEHQLKFNSIKDAKQLMKAIEKKFGGNAATKKTQRNILKQQYENFTPSNLELLDQIFNRLQKLVIQLQLLGEKLSHEDVNQKLLRSLSPE</sequence>
<evidence type="ECO:0000259" key="2">
    <source>
        <dbReference type="Pfam" id="PF22936"/>
    </source>
</evidence>
<dbReference type="Pfam" id="PF22936">
    <property type="entry name" value="Pol_BBD"/>
    <property type="match status" value="1"/>
</dbReference>
<dbReference type="InterPro" id="IPR054722">
    <property type="entry name" value="PolX-like_BBD"/>
</dbReference>
<dbReference type="PANTHER" id="PTHR37610">
    <property type="entry name" value="CCHC-TYPE DOMAIN-CONTAINING PROTEIN"/>
    <property type="match status" value="1"/>
</dbReference>
<feature type="domain" description="Retrovirus-related Pol polyprotein from transposon TNT 1-94-like beta-barrel" evidence="2">
    <location>
        <begin position="241"/>
        <end position="314"/>
    </location>
</feature>
<comment type="caution">
    <text evidence="3">The sequence shown here is derived from an EMBL/GenBank/DDBJ whole genome shotgun (WGS) entry which is preliminary data.</text>
</comment>
<reference evidence="3" key="1">
    <citation type="journal article" date="2019" name="Sci. Rep.">
        <title>Draft genome of Tanacetum cinerariifolium, the natural source of mosquito coil.</title>
        <authorList>
            <person name="Yamashiro T."/>
            <person name="Shiraishi A."/>
            <person name="Satake H."/>
            <person name="Nakayama K."/>
        </authorList>
    </citation>
    <scope>NUCLEOTIDE SEQUENCE</scope>
</reference>
<proteinExistence type="predicted"/>
<dbReference type="Pfam" id="PF14244">
    <property type="entry name" value="Retrotran_gag_3"/>
    <property type="match status" value="1"/>
</dbReference>